<evidence type="ECO:0000259" key="1">
    <source>
        <dbReference type="Pfam" id="PF07978"/>
    </source>
</evidence>
<dbReference type="InterPro" id="IPR011008">
    <property type="entry name" value="Dimeric_a/b-barrel"/>
</dbReference>
<dbReference type="AlphaFoldDB" id="A0A561T589"/>
<accession>A0A561T589</accession>
<dbReference type="RefSeq" id="WP_147260613.1">
    <property type="nucleotide sequence ID" value="NZ_VIWU01000001.1"/>
</dbReference>
<proteinExistence type="predicted"/>
<dbReference type="Proteomes" id="UP000321261">
    <property type="component" value="Unassembled WGS sequence"/>
</dbReference>
<dbReference type="OrthoDB" id="2297285at2"/>
<name>A0A561T589_9PSEU</name>
<organism evidence="2 3">
    <name type="scientific">Pseudonocardia hierapolitana</name>
    <dbReference type="NCBI Taxonomy" id="1128676"/>
    <lineage>
        <taxon>Bacteria</taxon>
        <taxon>Bacillati</taxon>
        <taxon>Actinomycetota</taxon>
        <taxon>Actinomycetes</taxon>
        <taxon>Pseudonocardiales</taxon>
        <taxon>Pseudonocardiaceae</taxon>
        <taxon>Pseudonocardia</taxon>
    </lineage>
</organism>
<dbReference type="Pfam" id="PF07978">
    <property type="entry name" value="NIPSNAP"/>
    <property type="match status" value="1"/>
</dbReference>
<dbReference type="Gene3D" id="3.30.70.100">
    <property type="match status" value="1"/>
</dbReference>
<sequence length="107" mass="12407">MDIYELRTYTMASREDLDFYKDVIYPRHLTSFKEFDIHPHGFWTSPQDEEPRLYVLVSAPEGSDLAELGERYMNSPGFRSDVEGFDVSKIRRVDTLTLNPTASSPLQ</sequence>
<evidence type="ECO:0000313" key="3">
    <source>
        <dbReference type="Proteomes" id="UP000321261"/>
    </source>
</evidence>
<dbReference type="EMBL" id="VIWU01000001">
    <property type="protein sequence ID" value="TWF82272.1"/>
    <property type="molecule type" value="Genomic_DNA"/>
</dbReference>
<dbReference type="InterPro" id="IPR012577">
    <property type="entry name" value="NIPSNAP"/>
</dbReference>
<feature type="domain" description="NIPSNAP" evidence="1">
    <location>
        <begin position="4"/>
        <end position="105"/>
    </location>
</feature>
<keyword evidence="3" id="KW-1185">Reference proteome</keyword>
<gene>
    <name evidence="2" type="ORF">FHX44_118217</name>
</gene>
<protein>
    <submittedName>
        <fullName evidence="2">NIPSNAP protein</fullName>
    </submittedName>
</protein>
<reference evidence="2 3" key="1">
    <citation type="submission" date="2019-06" db="EMBL/GenBank/DDBJ databases">
        <title>Sequencing the genomes of 1000 actinobacteria strains.</title>
        <authorList>
            <person name="Klenk H.-P."/>
        </authorList>
    </citation>
    <scope>NUCLEOTIDE SEQUENCE [LARGE SCALE GENOMIC DNA]</scope>
    <source>
        <strain evidence="2 3">DSM 45671</strain>
    </source>
</reference>
<evidence type="ECO:0000313" key="2">
    <source>
        <dbReference type="EMBL" id="TWF82272.1"/>
    </source>
</evidence>
<dbReference type="SUPFAM" id="SSF54909">
    <property type="entry name" value="Dimeric alpha+beta barrel"/>
    <property type="match status" value="1"/>
</dbReference>
<comment type="caution">
    <text evidence="2">The sequence shown here is derived from an EMBL/GenBank/DDBJ whole genome shotgun (WGS) entry which is preliminary data.</text>
</comment>